<gene>
    <name evidence="2" type="ORF">DIZ78_09435</name>
</gene>
<dbReference type="AlphaFoldDB" id="A0A370DN99"/>
<keyword evidence="1" id="KW-0472">Membrane</keyword>
<protein>
    <recommendedName>
        <fullName evidence="4">Iduronate sulfatase</fullName>
    </recommendedName>
</protein>
<comment type="caution">
    <text evidence="2">The sequence shown here is derived from an EMBL/GenBank/DDBJ whole genome shotgun (WGS) entry which is preliminary data.</text>
</comment>
<feature type="transmembrane region" description="Helical" evidence="1">
    <location>
        <begin position="12"/>
        <end position="29"/>
    </location>
</feature>
<evidence type="ECO:0000313" key="3">
    <source>
        <dbReference type="Proteomes" id="UP000254771"/>
    </source>
</evidence>
<dbReference type="Pfam" id="PF14373">
    <property type="entry name" value="Imm_superinfect"/>
    <property type="match status" value="1"/>
</dbReference>
<keyword evidence="1" id="KW-1133">Transmembrane helix</keyword>
<organism evidence="2 3">
    <name type="scientific">endosymbiont of Escarpia spicata</name>
    <dbReference type="NCBI Taxonomy" id="2200908"/>
    <lineage>
        <taxon>Bacteria</taxon>
        <taxon>Pseudomonadati</taxon>
        <taxon>Pseudomonadota</taxon>
        <taxon>Gammaproteobacteria</taxon>
        <taxon>sulfur-oxidizing symbionts</taxon>
    </lineage>
</organism>
<evidence type="ECO:0000313" key="2">
    <source>
        <dbReference type="EMBL" id="RDH86381.1"/>
    </source>
</evidence>
<keyword evidence="3" id="KW-1185">Reference proteome</keyword>
<reference evidence="2 3" key="1">
    <citation type="journal article" date="2018" name="ISME J.">
        <title>Endosymbiont genomes yield clues of tubeworm success.</title>
        <authorList>
            <person name="Li Y."/>
            <person name="Liles M.R."/>
            <person name="Halanych K.M."/>
        </authorList>
    </citation>
    <scope>NUCLEOTIDE SEQUENCE [LARGE SCALE GENOMIC DNA]</scope>
    <source>
        <strain evidence="2">A1462</strain>
    </source>
</reference>
<keyword evidence="1" id="KW-0812">Transmembrane</keyword>
<accession>A0A370DN99</accession>
<dbReference type="Proteomes" id="UP000254771">
    <property type="component" value="Unassembled WGS sequence"/>
</dbReference>
<evidence type="ECO:0008006" key="4">
    <source>
        <dbReference type="Google" id="ProtNLM"/>
    </source>
</evidence>
<feature type="transmembrane region" description="Helical" evidence="1">
    <location>
        <begin position="41"/>
        <end position="63"/>
    </location>
</feature>
<dbReference type="EMBL" id="QFXE01000010">
    <property type="protein sequence ID" value="RDH86381.1"/>
    <property type="molecule type" value="Genomic_DNA"/>
</dbReference>
<proteinExistence type="predicted"/>
<dbReference type="InterPro" id="IPR016410">
    <property type="entry name" value="Phage_imm"/>
</dbReference>
<name>A0A370DN99_9GAMM</name>
<sequence>MMGLGDNLPLALFLAAISIAIYFTPGWVAHGRKHQNANAIFILNLFLGWTALGWIAAFVWALTAVKTTDNPEMISAGDTKTCPFCAETIKAAATACQYCGRDLEG</sequence>
<evidence type="ECO:0000256" key="1">
    <source>
        <dbReference type="SAM" id="Phobius"/>
    </source>
</evidence>